<feature type="domain" description="HTH marR-type" evidence="1">
    <location>
        <begin position="18"/>
        <end position="149"/>
    </location>
</feature>
<dbReference type="SUPFAM" id="SSF46785">
    <property type="entry name" value="Winged helix' DNA-binding domain"/>
    <property type="match status" value="1"/>
</dbReference>
<evidence type="ECO:0000313" key="3">
    <source>
        <dbReference type="Proteomes" id="UP000655868"/>
    </source>
</evidence>
<comment type="caution">
    <text evidence="2">The sequence shown here is derived from an EMBL/GenBank/DDBJ whole genome shotgun (WGS) entry which is preliminary data.</text>
</comment>
<organism evidence="2 3">
    <name type="scientific">Antrihabitans stalagmiti</name>
    <dbReference type="NCBI Taxonomy" id="2799499"/>
    <lineage>
        <taxon>Bacteria</taxon>
        <taxon>Bacillati</taxon>
        <taxon>Actinomycetota</taxon>
        <taxon>Actinomycetes</taxon>
        <taxon>Mycobacteriales</taxon>
        <taxon>Nocardiaceae</taxon>
        <taxon>Antrihabitans</taxon>
    </lineage>
</organism>
<dbReference type="SMART" id="SM00347">
    <property type="entry name" value="HTH_MARR"/>
    <property type="match status" value="1"/>
</dbReference>
<dbReference type="InterPro" id="IPR036390">
    <property type="entry name" value="WH_DNA-bd_sf"/>
</dbReference>
<dbReference type="RefSeq" id="WP_199708358.1">
    <property type="nucleotide sequence ID" value="NZ_JAEMNV010000013.1"/>
</dbReference>
<dbReference type="AlphaFoldDB" id="A0A934NWX6"/>
<evidence type="ECO:0000313" key="2">
    <source>
        <dbReference type="EMBL" id="MBJ8342665.1"/>
    </source>
</evidence>
<sequence length="164" mass="18314">MPETAPALQTAAEDLVALTRLEYELTLFSRHYLASAKYRPNQQLDRSAYLILVRLELDSPLSLKELAEAFRLDISTINRQVGAMRKQGLVERVADPDGGIARKVRATAKGLEMLVADRTHSRSGVIKVLAEWQDDDIEKMASLIAKFNESIENLEGNPWPRPAG</sequence>
<dbReference type="GO" id="GO:0003700">
    <property type="term" value="F:DNA-binding transcription factor activity"/>
    <property type="evidence" value="ECO:0007669"/>
    <property type="project" value="InterPro"/>
</dbReference>
<dbReference type="Pfam" id="PF01047">
    <property type="entry name" value="MarR"/>
    <property type="match status" value="1"/>
</dbReference>
<protein>
    <submittedName>
        <fullName evidence="2">Winged helix-turn-helix transcriptional regulator</fullName>
    </submittedName>
</protein>
<dbReference type="InterPro" id="IPR036388">
    <property type="entry name" value="WH-like_DNA-bd_sf"/>
</dbReference>
<dbReference type="EMBL" id="JAEMNV010000013">
    <property type="protein sequence ID" value="MBJ8342665.1"/>
    <property type="molecule type" value="Genomic_DNA"/>
</dbReference>
<name>A0A934NWX6_9NOCA</name>
<dbReference type="Proteomes" id="UP000655868">
    <property type="component" value="Unassembled WGS sequence"/>
</dbReference>
<gene>
    <name evidence="2" type="ORF">JGU71_27625</name>
</gene>
<dbReference type="Gene3D" id="1.10.10.10">
    <property type="entry name" value="Winged helix-like DNA-binding domain superfamily/Winged helix DNA-binding domain"/>
    <property type="match status" value="1"/>
</dbReference>
<dbReference type="PROSITE" id="PS50995">
    <property type="entry name" value="HTH_MARR_2"/>
    <property type="match status" value="1"/>
</dbReference>
<dbReference type="InterPro" id="IPR000835">
    <property type="entry name" value="HTH_MarR-typ"/>
</dbReference>
<keyword evidence="3" id="KW-1185">Reference proteome</keyword>
<dbReference type="PRINTS" id="PR00598">
    <property type="entry name" value="HTHMARR"/>
</dbReference>
<proteinExistence type="predicted"/>
<accession>A0A934NWX6</accession>
<evidence type="ECO:0000259" key="1">
    <source>
        <dbReference type="PROSITE" id="PS50995"/>
    </source>
</evidence>
<reference evidence="2" key="1">
    <citation type="submission" date="2020-12" db="EMBL/GenBank/DDBJ databases">
        <title>Antrihabitans popcorni sp. nov. and Antrihabitans auranticaus sp. nov., isolated from a larva cave.</title>
        <authorList>
            <person name="Lee S.D."/>
            <person name="Kim I.S."/>
        </authorList>
    </citation>
    <scope>NUCLEOTIDE SEQUENCE</scope>
    <source>
        <strain evidence="2">YC3-6</strain>
    </source>
</reference>